<name>A0A9D2R0Q9_9FIRM</name>
<dbReference type="EMBL" id="DWUW01000165">
    <property type="protein sequence ID" value="HJD31458.1"/>
    <property type="molecule type" value="Genomic_DNA"/>
</dbReference>
<dbReference type="PROSITE" id="PS50928">
    <property type="entry name" value="ABC_TM1"/>
    <property type="match status" value="1"/>
</dbReference>
<evidence type="ECO:0000259" key="8">
    <source>
        <dbReference type="PROSITE" id="PS50928"/>
    </source>
</evidence>
<feature type="transmembrane region" description="Helical" evidence="7">
    <location>
        <begin position="93"/>
        <end position="112"/>
    </location>
</feature>
<organism evidence="9 10">
    <name type="scientific">Candidatus Eisenbergiella stercorigallinarum</name>
    <dbReference type="NCBI Taxonomy" id="2838557"/>
    <lineage>
        <taxon>Bacteria</taxon>
        <taxon>Bacillati</taxon>
        <taxon>Bacillota</taxon>
        <taxon>Clostridia</taxon>
        <taxon>Lachnospirales</taxon>
        <taxon>Lachnospiraceae</taxon>
        <taxon>Eisenbergiella</taxon>
    </lineage>
</organism>
<proteinExistence type="inferred from homology"/>
<evidence type="ECO:0000256" key="4">
    <source>
        <dbReference type="ARBA" id="ARBA00022692"/>
    </source>
</evidence>
<feature type="transmembrane region" description="Helical" evidence="7">
    <location>
        <begin position="173"/>
        <end position="196"/>
    </location>
</feature>
<evidence type="ECO:0000256" key="7">
    <source>
        <dbReference type="RuleBase" id="RU363032"/>
    </source>
</evidence>
<feature type="transmembrane region" description="Helical" evidence="7">
    <location>
        <begin position="230"/>
        <end position="247"/>
    </location>
</feature>
<dbReference type="AlphaFoldDB" id="A0A9D2R0Q9"/>
<dbReference type="PANTHER" id="PTHR30193">
    <property type="entry name" value="ABC TRANSPORTER PERMEASE PROTEIN"/>
    <property type="match status" value="1"/>
</dbReference>
<dbReference type="PANTHER" id="PTHR30193:SF41">
    <property type="entry name" value="DIACETYLCHITOBIOSE UPTAKE SYSTEM PERMEASE PROTEIN NGCF"/>
    <property type="match status" value="1"/>
</dbReference>
<dbReference type="InterPro" id="IPR035906">
    <property type="entry name" value="MetI-like_sf"/>
</dbReference>
<dbReference type="GO" id="GO:0005886">
    <property type="term" value="C:plasma membrane"/>
    <property type="evidence" value="ECO:0007669"/>
    <property type="project" value="UniProtKB-SubCell"/>
</dbReference>
<comment type="subcellular location">
    <subcellularLocation>
        <location evidence="1 7">Cell membrane</location>
        <topology evidence="1 7">Multi-pass membrane protein</topology>
    </subcellularLocation>
</comment>
<dbReference type="Proteomes" id="UP000823851">
    <property type="component" value="Unassembled WGS sequence"/>
</dbReference>
<comment type="caution">
    <text evidence="9">The sequence shown here is derived from an EMBL/GenBank/DDBJ whole genome shotgun (WGS) entry which is preliminary data.</text>
</comment>
<protein>
    <submittedName>
        <fullName evidence="9">Sugar ABC transporter permease</fullName>
    </submittedName>
</protein>
<feature type="transmembrane region" description="Helical" evidence="7">
    <location>
        <begin position="28"/>
        <end position="46"/>
    </location>
</feature>
<gene>
    <name evidence="9" type="ORF">H9912_05905</name>
</gene>
<evidence type="ECO:0000256" key="5">
    <source>
        <dbReference type="ARBA" id="ARBA00022989"/>
    </source>
</evidence>
<reference evidence="9" key="1">
    <citation type="journal article" date="2021" name="PeerJ">
        <title>Extensive microbial diversity within the chicken gut microbiome revealed by metagenomics and culture.</title>
        <authorList>
            <person name="Gilroy R."/>
            <person name="Ravi A."/>
            <person name="Getino M."/>
            <person name="Pursley I."/>
            <person name="Horton D.L."/>
            <person name="Alikhan N.F."/>
            <person name="Baker D."/>
            <person name="Gharbi K."/>
            <person name="Hall N."/>
            <person name="Watson M."/>
            <person name="Adriaenssens E.M."/>
            <person name="Foster-Nyarko E."/>
            <person name="Jarju S."/>
            <person name="Secka A."/>
            <person name="Antonio M."/>
            <person name="Oren A."/>
            <person name="Chaudhuri R.R."/>
            <person name="La Ragione R."/>
            <person name="Hildebrand F."/>
            <person name="Pallen M.J."/>
        </authorList>
    </citation>
    <scope>NUCLEOTIDE SEQUENCE</scope>
    <source>
        <strain evidence="9">ChiHjej8B7-25341</strain>
    </source>
</reference>
<reference evidence="9" key="2">
    <citation type="submission" date="2021-04" db="EMBL/GenBank/DDBJ databases">
        <authorList>
            <person name="Gilroy R."/>
        </authorList>
    </citation>
    <scope>NUCLEOTIDE SEQUENCE</scope>
    <source>
        <strain evidence="9">ChiHjej8B7-25341</strain>
    </source>
</reference>
<keyword evidence="6 7" id="KW-0472">Membrane</keyword>
<keyword evidence="4 7" id="KW-0812">Transmembrane</keyword>
<comment type="similarity">
    <text evidence="7">Belongs to the binding-protein-dependent transport system permease family.</text>
</comment>
<keyword evidence="5 7" id="KW-1133">Transmembrane helix</keyword>
<dbReference type="CDD" id="cd06261">
    <property type="entry name" value="TM_PBP2"/>
    <property type="match status" value="1"/>
</dbReference>
<feature type="domain" description="ABC transmembrane type-1" evidence="8">
    <location>
        <begin position="87"/>
        <end position="300"/>
    </location>
</feature>
<dbReference type="Pfam" id="PF00528">
    <property type="entry name" value="BPD_transp_1"/>
    <property type="match status" value="1"/>
</dbReference>
<feature type="transmembrane region" description="Helical" evidence="7">
    <location>
        <begin position="283"/>
        <end position="303"/>
    </location>
</feature>
<evidence type="ECO:0000256" key="6">
    <source>
        <dbReference type="ARBA" id="ARBA00023136"/>
    </source>
</evidence>
<keyword evidence="2 7" id="KW-0813">Transport</keyword>
<sequence>MATVKKKEKQPVRERIRQGAAQWVRRDLVGWLLLLPSLFCFIFFLWQPLINGVRISFYETRGFDTVRFIGLENYVDVITNSSFINAALNTLKYGVWSIMLGLLVPVIAAVLLNEVVHAKGFFRFGIYFPCMVPGIVTSVMWTILLEPDAQGMLNYLLGRLGVGPFQFLQDPNAVVPIIVMTMTWGASGSTAILYLADLQSVNTSLYEAVEIDGGGILQKFLYVTVPHMSGMVRMMFIMQIISVLQVFQQPFTMTGGGPNGASETLGMVAYNYAFINNEAGKSAATSVILGGAIMIFSIVYMNVKKKDDTQA</sequence>
<dbReference type="InterPro" id="IPR051393">
    <property type="entry name" value="ABC_transporter_permease"/>
</dbReference>
<evidence type="ECO:0000313" key="10">
    <source>
        <dbReference type="Proteomes" id="UP000823851"/>
    </source>
</evidence>
<feature type="transmembrane region" description="Helical" evidence="7">
    <location>
        <begin position="124"/>
        <end position="144"/>
    </location>
</feature>
<evidence type="ECO:0000256" key="2">
    <source>
        <dbReference type="ARBA" id="ARBA00022448"/>
    </source>
</evidence>
<dbReference type="Gene3D" id="1.10.3720.10">
    <property type="entry name" value="MetI-like"/>
    <property type="match status" value="1"/>
</dbReference>
<dbReference type="InterPro" id="IPR000515">
    <property type="entry name" value="MetI-like"/>
</dbReference>
<evidence type="ECO:0000256" key="3">
    <source>
        <dbReference type="ARBA" id="ARBA00022475"/>
    </source>
</evidence>
<dbReference type="GO" id="GO:0055085">
    <property type="term" value="P:transmembrane transport"/>
    <property type="evidence" value="ECO:0007669"/>
    <property type="project" value="InterPro"/>
</dbReference>
<evidence type="ECO:0000256" key="1">
    <source>
        <dbReference type="ARBA" id="ARBA00004651"/>
    </source>
</evidence>
<accession>A0A9D2R0Q9</accession>
<dbReference type="SUPFAM" id="SSF161098">
    <property type="entry name" value="MetI-like"/>
    <property type="match status" value="1"/>
</dbReference>
<keyword evidence="3" id="KW-1003">Cell membrane</keyword>
<evidence type="ECO:0000313" key="9">
    <source>
        <dbReference type="EMBL" id="HJD31458.1"/>
    </source>
</evidence>